<feature type="compositionally biased region" description="Low complexity" evidence="1">
    <location>
        <begin position="33"/>
        <end position="52"/>
    </location>
</feature>
<keyword evidence="2" id="KW-1133">Transmembrane helix</keyword>
<dbReference type="InterPro" id="IPR049945">
    <property type="entry name" value="AAA_22"/>
</dbReference>
<sequence length="332" mass="36149">MLLVSGFVAVNGVSVLSVLAIVAGAISLAPKKQTPTSSQPDSTATSSTTASPNPEIPAAPTQMRLYRQKTLEQIKATLLANNAAVVAGEQGSGKSLLAQTVAEQLRNDGFIVALIEPATPKQMLLEIAQQLEIDTHNIEGKALTAEQLKRAIASYFDSNTAFLIIDDAQLCESKFRLWLKQLRRQGIPMMLFATDPPRTDVFMSLPPIVLHPLPEKPIREIMEQAALERGLELKNSDFARLQERAGGNPMLAQRVIDEEYLGLEIEEGDHHRYLDITPLILLAGIAFVVIRFIGLGTGDQALYIFGGIAAAIFLGVSRMLYNLPPESKKIGR</sequence>
<dbReference type="InterPro" id="IPR027417">
    <property type="entry name" value="P-loop_NTPase"/>
</dbReference>
<dbReference type="GO" id="GO:0016887">
    <property type="term" value="F:ATP hydrolysis activity"/>
    <property type="evidence" value="ECO:0007669"/>
    <property type="project" value="InterPro"/>
</dbReference>
<dbReference type="InterPro" id="IPR052026">
    <property type="entry name" value="ExeA_AAA_ATPase_DNA-bind"/>
</dbReference>
<dbReference type="Gene3D" id="3.40.50.300">
    <property type="entry name" value="P-loop containing nucleotide triphosphate hydrolases"/>
    <property type="match status" value="1"/>
</dbReference>
<keyword evidence="2" id="KW-0472">Membrane</keyword>
<keyword evidence="4" id="KW-0067">ATP-binding</keyword>
<protein>
    <submittedName>
        <fullName evidence="4">ATP-binding protein</fullName>
    </submittedName>
</protein>
<dbReference type="AlphaFoldDB" id="A0A8J6XND8"/>
<reference evidence="4" key="1">
    <citation type="submission" date="2020-09" db="EMBL/GenBank/DDBJ databases">
        <title>Iningainema tapete sp. nov. (Scytonemataceae, Cyanobacteria) from greenhouses in central Florida (USA) produces two types of nodularin with biosynthetic potential for microcystin-LR and anabaenopeptins.</title>
        <authorList>
            <person name="Berthold D.E."/>
            <person name="Lefler F.W."/>
            <person name="Huang I.-S."/>
            <person name="Abdulla H."/>
            <person name="Zimba P.V."/>
            <person name="Laughinghouse H.D. IV."/>
        </authorList>
    </citation>
    <scope>NUCLEOTIDE SEQUENCE</scope>
    <source>
        <strain evidence="4">BLCCT55</strain>
    </source>
</reference>
<evidence type="ECO:0000313" key="4">
    <source>
        <dbReference type="EMBL" id="MBD2776186.1"/>
    </source>
</evidence>
<feature type="domain" description="ORC1/DEAH AAA+ ATPase" evidence="3">
    <location>
        <begin position="83"/>
        <end position="194"/>
    </location>
</feature>
<comment type="caution">
    <text evidence="4">The sequence shown here is derived from an EMBL/GenBank/DDBJ whole genome shotgun (WGS) entry which is preliminary data.</text>
</comment>
<dbReference type="RefSeq" id="WP_190835290.1">
    <property type="nucleotide sequence ID" value="NZ_JACXAE010000088.1"/>
</dbReference>
<evidence type="ECO:0000313" key="5">
    <source>
        <dbReference type="Proteomes" id="UP000629098"/>
    </source>
</evidence>
<feature type="transmembrane region" description="Helical" evidence="2">
    <location>
        <begin position="6"/>
        <end position="29"/>
    </location>
</feature>
<feature type="transmembrane region" description="Helical" evidence="2">
    <location>
        <begin position="300"/>
        <end position="321"/>
    </location>
</feature>
<feature type="region of interest" description="Disordered" evidence="1">
    <location>
        <begin position="31"/>
        <end position="60"/>
    </location>
</feature>
<evidence type="ECO:0000259" key="3">
    <source>
        <dbReference type="Pfam" id="PF13401"/>
    </source>
</evidence>
<evidence type="ECO:0000256" key="2">
    <source>
        <dbReference type="SAM" id="Phobius"/>
    </source>
</evidence>
<dbReference type="GO" id="GO:0005524">
    <property type="term" value="F:ATP binding"/>
    <property type="evidence" value="ECO:0007669"/>
    <property type="project" value="UniProtKB-KW"/>
</dbReference>
<dbReference type="PANTHER" id="PTHR35894:SF7">
    <property type="entry name" value="GENERAL SECRETION PATHWAY PROTEIN A-RELATED"/>
    <property type="match status" value="1"/>
</dbReference>
<dbReference type="Pfam" id="PF13401">
    <property type="entry name" value="AAA_22"/>
    <property type="match status" value="1"/>
</dbReference>
<feature type="transmembrane region" description="Helical" evidence="2">
    <location>
        <begin position="273"/>
        <end position="294"/>
    </location>
</feature>
<organism evidence="4 5">
    <name type="scientific">Iningainema tapete BLCC-T55</name>
    <dbReference type="NCBI Taxonomy" id="2748662"/>
    <lineage>
        <taxon>Bacteria</taxon>
        <taxon>Bacillati</taxon>
        <taxon>Cyanobacteriota</taxon>
        <taxon>Cyanophyceae</taxon>
        <taxon>Nostocales</taxon>
        <taxon>Scytonemataceae</taxon>
        <taxon>Iningainema tapete</taxon>
    </lineage>
</organism>
<dbReference type="EMBL" id="JACXAE010000088">
    <property type="protein sequence ID" value="MBD2776186.1"/>
    <property type="molecule type" value="Genomic_DNA"/>
</dbReference>
<name>A0A8J6XND8_9CYAN</name>
<keyword evidence="5" id="KW-1185">Reference proteome</keyword>
<accession>A0A8J6XND8</accession>
<dbReference type="PANTHER" id="PTHR35894">
    <property type="entry name" value="GENERAL SECRETION PATHWAY PROTEIN A-RELATED"/>
    <property type="match status" value="1"/>
</dbReference>
<keyword evidence="4" id="KW-0547">Nucleotide-binding</keyword>
<proteinExistence type="predicted"/>
<gene>
    <name evidence="4" type="ORF">ICL16_30035</name>
</gene>
<dbReference type="Proteomes" id="UP000629098">
    <property type="component" value="Unassembled WGS sequence"/>
</dbReference>
<evidence type="ECO:0000256" key="1">
    <source>
        <dbReference type="SAM" id="MobiDB-lite"/>
    </source>
</evidence>
<keyword evidence="2" id="KW-0812">Transmembrane</keyword>
<dbReference type="SUPFAM" id="SSF52540">
    <property type="entry name" value="P-loop containing nucleoside triphosphate hydrolases"/>
    <property type="match status" value="1"/>
</dbReference>